<keyword evidence="3" id="KW-0949">S-adenosyl-L-methionine</keyword>
<evidence type="ECO:0000313" key="6">
    <source>
        <dbReference type="Proteomes" id="UP000250140"/>
    </source>
</evidence>
<dbReference type="PIRSF" id="PIRSF005739">
    <property type="entry name" value="O-mtase"/>
    <property type="match status" value="1"/>
</dbReference>
<dbReference type="EMBL" id="KV749574">
    <property type="protein sequence ID" value="OCL08854.1"/>
    <property type="molecule type" value="Genomic_DNA"/>
</dbReference>
<dbReference type="AlphaFoldDB" id="A0A8E2JTS4"/>
<dbReference type="Proteomes" id="UP000250140">
    <property type="component" value="Unassembled WGS sequence"/>
</dbReference>
<evidence type="ECO:0000259" key="4">
    <source>
        <dbReference type="Pfam" id="PF00891"/>
    </source>
</evidence>
<dbReference type="InterPro" id="IPR036388">
    <property type="entry name" value="WH-like_DNA-bd_sf"/>
</dbReference>
<dbReference type="GO" id="GO:0008171">
    <property type="term" value="F:O-methyltransferase activity"/>
    <property type="evidence" value="ECO:0007669"/>
    <property type="project" value="InterPro"/>
</dbReference>
<keyword evidence="6" id="KW-1185">Reference proteome</keyword>
<accession>A0A8E2JTS4</accession>
<dbReference type="SUPFAM" id="SSF46785">
    <property type="entry name" value="Winged helix' DNA-binding domain"/>
    <property type="match status" value="1"/>
</dbReference>
<dbReference type="Gene3D" id="1.10.10.10">
    <property type="entry name" value="Winged helix-like DNA-binding domain superfamily/Winged helix DNA-binding domain"/>
    <property type="match status" value="1"/>
</dbReference>
<keyword evidence="1 5" id="KW-0489">Methyltransferase</keyword>
<feature type="domain" description="O-methyltransferase C-terminal" evidence="4">
    <location>
        <begin position="238"/>
        <end position="378"/>
    </location>
</feature>
<dbReference type="SUPFAM" id="SSF53335">
    <property type="entry name" value="S-adenosyl-L-methionine-dependent methyltransferases"/>
    <property type="match status" value="1"/>
</dbReference>
<dbReference type="PANTHER" id="PTHR43712:SF1">
    <property type="entry name" value="HYPOTHETICAL O-METHYLTRANSFERASE (EUROFUNG)-RELATED"/>
    <property type="match status" value="1"/>
</dbReference>
<dbReference type="InterPro" id="IPR016461">
    <property type="entry name" value="COMT-like"/>
</dbReference>
<name>A0A8E2JTS4_9PEZI</name>
<evidence type="ECO:0000256" key="1">
    <source>
        <dbReference type="ARBA" id="ARBA00022603"/>
    </source>
</evidence>
<sequence length="399" mass="44675">MTSLKVLDIISSLEEWAQSVPQELRDDDSLRKRLFDVVQKLVSNVETPAETSQRLLYLPCEIMGAKIGGDLDIFSLLAASNKPLSTEHIAKSCGAEPRLLLRLLKYMSSIAMVNEADTSFWSPSNITRNLASRHSAAGINHVHDSVMPAYHALPSWLKRREYKTPTAKNDTPFAQGHGALPETTFFSWLEQHPYNATEFNIFMGVHRTGVKTWLDHDEICHALHNTHEAEVKENEVAFVDVGGGIGQQCKALRAKYPELKGRVILQDLPQVIHEAEVDGTIEAISIDFLEHQPVHSANVYYLRSVLRDWPDAQCRTILGHIRDAMAAHSLIFIDEIVLPDRGAHKFSTQLDLTMLAMLNGEARTESHWRTLLGSLGFKVQDIIVYQKAGSEAVIIATKK</sequence>
<reference evidence="5 6" key="1">
    <citation type="journal article" date="2016" name="Nat. Commun.">
        <title>Ectomycorrhizal ecology is imprinted in the genome of the dominant symbiotic fungus Cenococcum geophilum.</title>
        <authorList>
            <consortium name="DOE Joint Genome Institute"/>
            <person name="Peter M."/>
            <person name="Kohler A."/>
            <person name="Ohm R.A."/>
            <person name="Kuo A."/>
            <person name="Krutzmann J."/>
            <person name="Morin E."/>
            <person name="Arend M."/>
            <person name="Barry K.W."/>
            <person name="Binder M."/>
            <person name="Choi C."/>
            <person name="Clum A."/>
            <person name="Copeland A."/>
            <person name="Grisel N."/>
            <person name="Haridas S."/>
            <person name="Kipfer T."/>
            <person name="LaButti K."/>
            <person name="Lindquist E."/>
            <person name="Lipzen A."/>
            <person name="Maire R."/>
            <person name="Meier B."/>
            <person name="Mihaltcheva S."/>
            <person name="Molinier V."/>
            <person name="Murat C."/>
            <person name="Poggeler S."/>
            <person name="Quandt C.A."/>
            <person name="Sperisen C."/>
            <person name="Tritt A."/>
            <person name="Tisserant E."/>
            <person name="Crous P.W."/>
            <person name="Henrissat B."/>
            <person name="Nehls U."/>
            <person name="Egli S."/>
            <person name="Spatafora J.W."/>
            <person name="Grigoriev I.V."/>
            <person name="Martin F.M."/>
        </authorList>
    </citation>
    <scope>NUCLEOTIDE SEQUENCE [LARGE SCALE GENOMIC DNA]</scope>
    <source>
        <strain evidence="5 6">CBS 207.34</strain>
    </source>
</reference>
<evidence type="ECO:0000256" key="2">
    <source>
        <dbReference type="ARBA" id="ARBA00022679"/>
    </source>
</evidence>
<dbReference type="InterPro" id="IPR029063">
    <property type="entry name" value="SAM-dependent_MTases_sf"/>
</dbReference>
<dbReference type="InterPro" id="IPR001077">
    <property type="entry name" value="COMT_C"/>
</dbReference>
<dbReference type="GO" id="GO:0032259">
    <property type="term" value="P:methylation"/>
    <property type="evidence" value="ECO:0007669"/>
    <property type="project" value="UniProtKB-KW"/>
</dbReference>
<dbReference type="Gene3D" id="3.40.50.150">
    <property type="entry name" value="Vaccinia Virus protein VP39"/>
    <property type="match status" value="1"/>
</dbReference>
<organism evidence="5 6">
    <name type="scientific">Glonium stellatum</name>
    <dbReference type="NCBI Taxonomy" id="574774"/>
    <lineage>
        <taxon>Eukaryota</taxon>
        <taxon>Fungi</taxon>
        <taxon>Dikarya</taxon>
        <taxon>Ascomycota</taxon>
        <taxon>Pezizomycotina</taxon>
        <taxon>Dothideomycetes</taxon>
        <taxon>Pleosporomycetidae</taxon>
        <taxon>Gloniales</taxon>
        <taxon>Gloniaceae</taxon>
        <taxon>Glonium</taxon>
    </lineage>
</organism>
<dbReference type="PROSITE" id="PS51683">
    <property type="entry name" value="SAM_OMT_II"/>
    <property type="match status" value="1"/>
</dbReference>
<evidence type="ECO:0000256" key="3">
    <source>
        <dbReference type="ARBA" id="ARBA00022691"/>
    </source>
</evidence>
<dbReference type="PANTHER" id="PTHR43712">
    <property type="entry name" value="PUTATIVE (AFU_ORTHOLOGUE AFUA_4G14580)-RELATED"/>
    <property type="match status" value="1"/>
</dbReference>
<keyword evidence="2 5" id="KW-0808">Transferase</keyword>
<proteinExistence type="predicted"/>
<evidence type="ECO:0000313" key="5">
    <source>
        <dbReference type="EMBL" id="OCL08854.1"/>
    </source>
</evidence>
<dbReference type="OrthoDB" id="2410195at2759"/>
<dbReference type="Pfam" id="PF00891">
    <property type="entry name" value="Methyltransf_2"/>
    <property type="match status" value="1"/>
</dbReference>
<protein>
    <submittedName>
        <fullName evidence="5">S-adenosyl-L-methionine-dependent methyltransferase</fullName>
    </submittedName>
</protein>
<dbReference type="InterPro" id="IPR036390">
    <property type="entry name" value="WH_DNA-bd_sf"/>
</dbReference>
<gene>
    <name evidence="5" type="ORF">AOQ84DRAFT_376365</name>
</gene>